<sequence>MAPFQMTDEACQTSKDLDEAAWGDARVAMEAYANASAEELEMMPDALWSRAAVPGA</sequence>
<accession>A0A2K3D3J1</accession>
<dbReference type="RefSeq" id="XP_042918355.1">
    <property type="nucleotide sequence ID" value="XM_043068011.1"/>
</dbReference>
<dbReference type="KEGG" id="cre:CHLRE_12g496302v5"/>
<dbReference type="GeneID" id="66055453"/>
<evidence type="ECO:0000313" key="2">
    <source>
        <dbReference type="Proteomes" id="UP000006906"/>
    </source>
</evidence>
<dbReference type="Gramene" id="PNW75105">
    <property type="protein sequence ID" value="PNW75105"/>
    <property type="gene ID" value="CHLRE_12g496302v5"/>
</dbReference>
<organism evidence="1 2">
    <name type="scientific">Chlamydomonas reinhardtii</name>
    <name type="common">Chlamydomonas smithii</name>
    <dbReference type="NCBI Taxonomy" id="3055"/>
    <lineage>
        <taxon>Eukaryota</taxon>
        <taxon>Viridiplantae</taxon>
        <taxon>Chlorophyta</taxon>
        <taxon>core chlorophytes</taxon>
        <taxon>Chlorophyceae</taxon>
        <taxon>CS clade</taxon>
        <taxon>Chlamydomonadales</taxon>
        <taxon>Chlamydomonadaceae</taxon>
        <taxon>Chlamydomonas</taxon>
    </lineage>
</organism>
<dbReference type="EMBL" id="CM008973">
    <property type="protein sequence ID" value="PNW75105.1"/>
    <property type="molecule type" value="Genomic_DNA"/>
</dbReference>
<protein>
    <submittedName>
        <fullName evidence="1">Uncharacterized protein</fullName>
    </submittedName>
</protein>
<keyword evidence="2" id="KW-1185">Reference proteome</keyword>
<dbReference type="OrthoDB" id="10409381at2759"/>
<dbReference type="Proteomes" id="UP000006906">
    <property type="component" value="Chromosome 12"/>
</dbReference>
<reference evidence="1 2" key="1">
    <citation type="journal article" date="2007" name="Science">
        <title>The Chlamydomonas genome reveals the evolution of key animal and plant functions.</title>
        <authorList>
            <person name="Merchant S.S."/>
            <person name="Prochnik S.E."/>
            <person name="Vallon O."/>
            <person name="Harris E.H."/>
            <person name="Karpowicz S.J."/>
            <person name="Witman G.B."/>
            <person name="Terry A."/>
            <person name="Salamov A."/>
            <person name="Fritz-Laylin L.K."/>
            <person name="Marechal-Drouard L."/>
            <person name="Marshall W.F."/>
            <person name="Qu L.H."/>
            <person name="Nelson D.R."/>
            <person name="Sanderfoot A.A."/>
            <person name="Spalding M.H."/>
            <person name="Kapitonov V.V."/>
            <person name="Ren Q."/>
            <person name="Ferris P."/>
            <person name="Lindquist E."/>
            <person name="Shapiro H."/>
            <person name="Lucas S.M."/>
            <person name="Grimwood J."/>
            <person name="Schmutz J."/>
            <person name="Cardol P."/>
            <person name="Cerutti H."/>
            <person name="Chanfreau G."/>
            <person name="Chen C.L."/>
            <person name="Cognat V."/>
            <person name="Croft M.T."/>
            <person name="Dent R."/>
            <person name="Dutcher S."/>
            <person name="Fernandez E."/>
            <person name="Fukuzawa H."/>
            <person name="Gonzalez-Ballester D."/>
            <person name="Gonzalez-Halphen D."/>
            <person name="Hallmann A."/>
            <person name="Hanikenne M."/>
            <person name="Hippler M."/>
            <person name="Inwood W."/>
            <person name="Jabbari K."/>
            <person name="Kalanon M."/>
            <person name="Kuras R."/>
            <person name="Lefebvre P.A."/>
            <person name="Lemaire S.D."/>
            <person name="Lobanov A.V."/>
            <person name="Lohr M."/>
            <person name="Manuell A."/>
            <person name="Meier I."/>
            <person name="Mets L."/>
            <person name="Mittag M."/>
            <person name="Mittelmeier T."/>
            <person name="Moroney J.V."/>
            <person name="Moseley J."/>
            <person name="Napoli C."/>
            <person name="Nedelcu A.M."/>
            <person name="Niyogi K."/>
            <person name="Novoselov S.V."/>
            <person name="Paulsen I.T."/>
            <person name="Pazour G."/>
            <person name="Purton S."/>
            <person name="Ral J.P."/>
            <person name="Riano-Pachon D.M."/>
            <person name="Riekhof W."/>
            <person name="Rymarquis L."/>
            <person name="Schroda M."/>
            <person name="Stern D."/>
            <person name="Umen J."/>
            <person name="Willows R."/>
            <person name="Wilson N."/>
            <person name="Zimmer S.L."/>
            <person name="Allmer J."/>
            <person name="Balk J."/>
            <person name="Bisova K."/>
            <person name="Chen C.J."/>
            <person name="Elias M."/>
            <person name="Gendler K."/>
            <person name="Hauser C."/>
            <person name="Lamb M.R."/>
            <person name="Ledford H."/>
            <person name="Long J.C."/>
            <person name="Minagawa J."/>
            <person name="Page M.D."/>
            <person name="Pan J."/>
            <person name="Pootakham W."/>
            <person name="Roje S."/>
            <person name="Rose A."/>
            <person name="Stahlberg E."/>
            <person name="Terauchi A.M."/>
            <person name="Yang P."/>
            <person name="Ball S."/>
            <person name="Bowler C."/>
            <person name="Dieckmann C.L."/>
            <person name="Gladyshev V.N."/>
            <person name="Green P."/>
            <person name="Jorgensen R."/>
            <person name="Mayfield S."/>
            <person name="Mueller-Roeber B."/>
            <person name="Rajamani S."/>
            <person name="Sayre R.T."/>
            <person name="Brokstein P."/>
            <person name="Dubchak I."/>
            <person name="Goodstein D."/>
            <person name="Hornick L."/>
            <person name="Huang Y.W."/>
            <person name="Jhaveri J."/>
            <person name="Luo Y."/>
            <person name="Martinez D."/>
            <person name="Ngau W.C."/>
            <person name="Otillar B."/>
            <person name="Poliakov A."/>
            <person name="Porter A."/>
            <person name="Szajkowski L."/>
            <person name="Werner G."/>
            <person name="Zhou K."/>
            <person name="Grigoriev I.V."/>
            <person name="Rokhsar D.S."/>
            <person name="Grossman A.R."/>
        </authorList>
    </citation>
    <scope>NUCLEOTIDE SEQUENCE [LARGE SCALE GENOMIC DNA]</scope>
    <source>
        <strain evidence="2">CC-503</strain>
    </source>
</reference>
<dbReference type="InParanoid" id="A0A2K3D3J1"/>
<evidence type="ECO:0000313" key="1">
    <source>
        <dbReference type="EMBL" id="PNW75105.1"/>
    </source>
</evidence>
<dbReference type="AlphaFoldDB" id="A0A2K3D3J1"/>
<name>A0A2K3D3J1_CHLRE</name>
<proteinExistence type="predicted"/>
<gene>
    <name evidence="1" type="ORF">CHLRE_12g496302v5</name>
</gene>